<comment type="catalytic activity">
    <reaction evidence="8">
        <text>fluoride(in) = fluoride(out)</text>
        <dbReference type="Rhea" id="RHEA:76159"/>
        <dbReference type="ChEBI" id="CHEBI:17051"/>
    </reaction>
    <physiologicalReaction direction="left-to-right" evidence="8">
        <dbReference type="Rhea" id="RHEA:76160"/>
    </physiologicalReaction>
</comment>
<keyword evidence="4 10" id="KW-1133">Transmembrane helix</keyword>
<evidence type="ECO:0000256" key="1">
    <source>
        <dbReference type="ARBA" id="ARBA00004651"/>
    </source>
</evidence>
<feature type="transmembrane region" description="Helical" evidence="10">
    <location>
        <begin position="68"/>
        <end position="90"/>
    </location>
</feature>
<dbReference type="GO" id="GO:0140114">
    <property type="term" value="P:cellular detoxification of fluoride"/>
    <property type="evidence" value="ECO:0007669"/>
    <property type="project" value="UniProtKB-UniRule"/>
</dbReference>
<evidence type="ECO:0000256" key="6">
    <source>
        <dbReference type="ARBA" id="ARBA00023303"/>
    </source>
</evidence>
<evidence type="ECO:0000313" key="11">
    <source>
        <dbReference type="EMBL" id="OAH30214.1"/>
    </source>
</evidence>
<keyword evidence="6 10" id="KW-0407">Ion channel</keyword>
<proteinExistence type="inferred from homology"/>
<comment type="function">
    <text evidence="9 10">Fluoride-specific ion channel. Important for reducing fluoride concentration in the cell, thus reducing its toxicity.</text>
</comment>
<gene>
    <name evidence="10" type="primary">fluC</name>
    <name evidence="10" type="synonym">crcB</name>
    <name evidence="11" type="ORF">AYJ05_11195</name>
</gene>
<comment type="caution">
    <text evidence="11">The sequence shown here is derived from an EMBL/GenBank/DDBJ whole genome shotgun (WGS) entry which is preliminary data.</text>
</comment>
<evidence type="ECO:0000256" key="3">
    <source>
        <dbReference type="ARBA" id="ARBA00022692"/>
    </source>
</evidence>
<dbReference type="GO" id="GO:0062054">
    <property type="term" value="F:fluoride channel activity"/>
    <property type="evidence" value="ECO:0007669"/>
    <property type="project" value="UniProtKB-UniRule"/>
</dbReference>
<evidence type="ECO:0000256" key="8">
    <source>
        <dbReference type="ARBA" id="ARBA00035585"/>
    </source>
</evidence>
<evidence type="ECO:0000256" key="9">
    <source>
        <dbReference type="ARBA" id="ARBA00049940"/>
    </source>
</evidence>
<dbReference type="AlphaFoldDB" id="A0A177IN78"/>
<reference evidence="12" key="1">
    <citation type="submission" date="2016-02" db="EMBL/GenBank/DDBJ databases">
        <authorList>
            <person name="Kaur G."/>
            <person name="Nair G.R."/>
            <person name="Mayilraj S."/>
        </authorList>
    </citation>
    <scope>NUCLEOTIDE SEQUENCE [LARGE SCALE GENOMIC DNA]</scope>
    <source>
        <strain evidence="12">GA-15</strain>
    </source>
</reference>
<feature type="binding site" evidence="10">
    <location>
        <position position="78"/>
    </location>
    <ligand>
        <name>Na(+)</name>
        <dbReference type="ChEBI" id="CHEBI:29101"/>
        <note>structural</note>
    </ligand>
</feature>
<dbReference type="InterPro" id="IPR003691">
    <property type="entry name" value="FluC"/>
</dbReference>
<feature type="transmembrane region" description="Helical" evidence="10">
    <location>
        <begin position="32"/>
        <end position="56"/>
    </location>
</feature>
<dbReference type="STRING" id="1705.CA21670_10275"/>
<dbReference type="Proteomes" id="UP000076947">
    <property type="component" value="Unassembled WGS sequence"/>
</dbReference>
<keyword evidence="10" id="KW-0479">Metal-binding</keyword>
<dbReference type="OrthoDB" id="5148600at2"/>
<sequence>MLDTVVLLVAFGTAAFIGGTLRGLLAQWFPLYVGTFVANILAAFAAGMAIGFSMALDDTGAANFLKPVIAMGFAGALSTWSTLASELASLIKTKKWRKLSMYLGLTLALGLIFAHRGIVWALRIYNT</sequence>
<keyword evidence="10" id="KW-0813">Transport</keyword>
<dbReference type="PANTHER" id="PTHR28259">
    <property type="entry name" value="FLUORIDE EXPORT PROTEIN 1-RELATED"/>
    <property type="match status" value="1"/>
</dbReference>
<keyword evidence="10" id="KW-0406">Ion transport</keyword>
<dbReference type="EMBL" id="LSTQ01000009">
    <property type="protein sequence ID" value="OAH30214.1"/>
    <property type="molecule type" value="Genomic_DNA"/>
</dbReference>
<evidence type="ECO:0000256" key="4">
    <source>
        <dbReference type="ARBA" id="ARBA00022989"/>
    </source>
</evidence>
<dbReference type="HAMAP" id="MF_00454">
    <property type="entry name" value="FluC"/>
    <property type="match status" value="1"/>
</dbReference>
<feature type="transmembrane region" description="Helical" evidence="10">
    <location>
        <begin position="6"/>
        <end position="25"/>
    </location>
</feature>
<dbReference type="GO" id="GO:0005886">
    <property type="term" value="C:plasma membrane"/>
    <property type="evidence" value="ECO:0007669"/>
    <property type="project" value="UniProtKB-SubCell"/>
</dbReference>
<evidence type="ECO:0000256" key="7">
    <source>
        <dbReference type="ARBA" id="ARBA00035120"/>
    </source>
</evidence>
<comment type="activity regulation">
    <text evidence="10">Na(+) is not transported, but it plays an essential structural role and its presence is essential for fluoride channel function.</text>
</comment>
<feature type="transmembrane region" description="Helical" evidence="10">
    <location>
        <begin position="102"/>
        <end position="122"/>
    </location>
</feature>
<evidence type="ECO:0000256" key="5">
    <source>
        <dbReference type="ARBA" id="ARBA00023136"/>
    </source>
</evidence>
<evidence type="ECO:0000256" key="2">
    <source>
        <dbReference type="ARBA" id="ARBA00022475"/>
    </source>
</evidence>
<dbReference type="GO" id="GO:0046872">
    <property type="term" value="F:metal ion binding"/>
    <property type="evidence" value="ECO:0007669"/>
    <property type="project" value="UniProtKB-KW"/>
</dbReference>
<dbReference type="RefSeq" id="WP_066838849.1">
    <property type="nucleotide sequence ID" value="NZ_LSTQ01000009.1"/>
</dbReference>
<feature type="binding site" evidence="10">
    <location>
        <position position="75"/>
    </location>
    <ligand>
        <name>Na(+)</name>
        <dbReference type="ChEBI" id="CHEBI:29101"/>
        <note>structural</note>
    </ligand>
</feature>
<name>A0A177IN78_9CORY</name>
<keyword evidence="10" id="KW-0915">Sodium</keyword>
<comment type="similarity">
    <text evidence="7 10">Belongs to the fluoride channel Fluc/FEX (TC 1.A.43) family.</text>
</comment>
<protein>
    <recommendedName>
        <fullName evidence="10">Fluoride-specific ion channel FluC</fullName>
    </recommendedName>
</protein>
<keyword evidence="2 10" id="KW-1003">Cell membrane</keyword>
<keyword evidence="12" id="KW-1185">Reference proteome</keyword>
<keyword evidence="3 10" id="KW-0812">Transmembrane</keyword>
<evidence type="ECO:0000313" key="12">
    <source>
        <dbReference type="Proteomes" id="UP000076947"/>
    </source>
</evidence>
<organism evidence="11 12">
    <name type="scientific">Corynebacterium stationis</name>
    <dbReference type="NCBI Taxonomy" id="1705"/>
    <lineage>
        <taxon>Bacteria</taxon>
        <taxon>Bacillati</taxon>
        <taxon>Actinomycetota</taxon>
        <taxon>Actinomycetes</taxon>
        <taxon>Mycobacteriales</taxon>
        <taxon>Corynebacteriaceae</taxon>
        <taxon>Corynebacterium</taxon>
    </lineage>
</organism>
<accession>A0A177IN78</accession>
<evidence type="ECO:0000256" key="10">
    <source>
        <dbReference type="HAMAP-Rule" id="MF_00454"/>
    </source>
</evidence>
<keyword evidence="5 10" id="KW-0472">Membrane</keyword>
<comment type="subcellular location">
    <subcellularLocation>
        <location evidence="1 10">Cell membrane</location>
        <topology evidence="1 10">Multi-pass membrane protein</topology>
    </subcellularLocation>
</comment>
<dbReference type="PANTHER" id="PTHR28259:SF1">
    <property type="entry name" value="FLUORIDE EXPORT PROTEIN 1-RELATED"/>
    <property type="match status" value="1"/>
</dbReference>
<dbReference type="Pfam" id="PF02537">
    <property type="entry name" value="CRCB"/>
    <property type="match status" value="1"/>
</dbReference>